<keyword evidence="3" id="KW-1185">Reference proteome</keyword>
<dbReference type="GeneID" id="39981268"/>
<reference evidence="2 3" key="1">
    <citation type="submission" date="2017-03" db="EMBL/GenBank/DDBJ databases">
        <title>An alternative strategy for trypanosome survival in the mammalian bloodstream revealed through genome and transcriptome analysis of the ubiquitous bovine parasite Trypanosoma (Megatrypanum) theileri.</title>
        <authorList>
            <person name="Kelly S."/>
            <person name="Ivens A."/>
            <person name="Mott A."/>
            <person name="O'Neill E."/>
            <person name="Emms D."/>
            <person name="Macleod O."/>
            <person name="Voorheis P."/>
            <person name="Matthews J."/>
            <person name="Matthews K."/>
            <person name="Carrington M."/>
        </authorList>
    </citation>
    <scope>NUCLEOTIDE SEQUENCE [LARGE SCALE GENOMIC DNA]</scope>
    <source>
        <strain evidence="2">Edinburgh</strain>
    </source>
</reference>
<dbReference type="EMBL" id="NBCO01000002">
    <property type="protein sequence ID" value="ORC92844.1"/>
    <property type="molecule type" value="Genomic_DNA"/>
</dbReference>
<proteinExistence type="predicted"/>
<evidence type="ECO:0000256" key="1">
    <source>
        <dbReference type="SAM" id="MobiDB-lite"/>
    </source>
</evidence>
<dbReference type="VEuPathDB" id="TriTrypDB:TM35_000021700"/>
<feature type="compositionally biased region" description="Low complexity" evidence="1">
    <location>
        <begin position="83"/>
        <end position="112"/>
    </location>
</feature>
<feature type="region of interest" description="Disordered" evidence="1">
    <location>
        <begin position="1"/>
        <end position="112"/>
    </location>
</feature>
<gene>
    <name evidence="2" type="ORF">TM35_000021700</name>
</gene>
<dbReference type="Proteomes" id="UP000192257">
    <property type="component" value="Unassembled WGS sequence"/>
</dbReference>
<dbReference type="RefSeq" id="XP_028886910.1">
    <property type="nucleotide sequence ID" value="XM_029021488.1"/>
</dbReference>
<feature type="compositionally biased region" description="Low complexity" evidence="1">
    <location>
        <begin position="1"/>
        <end position="37"/>
    </location>
</feature>
<protein>
    <submittedName>
        <fullName evidence="2">Uncharacterized protein</fullName>
    </submittedName>
</protein>
<dbReference type="OrthoDB" id="238558at2759"/>
<sequence>MGQSSSNNTNSNNSNNSNNSSKNNCSPQTNHNNSQHTPPHPSSHPHNSTSLFSLQRRGGHPPVMIPAEPVNVVPTPLPPDSPATNANTNTNMNMNRNTNAHHLTSSSSSSSSWLATTEAKLTREWAAGRRRQQHGVAATSPHVPLTCAAASFPDNRTTAIRHPPADGEAPATELPVGKEFFLALRAAWREEAAPRDVLPPTDEADLDDSFIHDAIEDTVGTVLAPPVPLAYMVSEILVPQWELGGLYDAPAVRNNP</sequence>
<comment type="caution">
    <text evidence="2">The sequence shown here is derived from an EMBL/GenBank/DDBJ whole genome shotgun (WGS) entry which is preliminary data.</text>
</comment>
<evidence type="ECO:0000313" key="2">
    <source>
        <dbReference type="EMBL" id="ORC92844.1"/>
    </source>
</evidence>
<name>A0A1X0P7D4_9TRYP</name>
<evidence type="ECO:0000313" key="3">
    <source>
        <dbReference type="Proteomes" id="UP000192257"/>
    </source>
</evidence>
<accession>A0A1X0P7D4</accession>
<dbReference type="AlphaFoldDB" id="A0A1X0P7D4"/>
<organism evidence="2 3">
    <name type="scientific">Trypanosoma theileri</name>
    <dbReference type="NCBI Taxonomy" id="67003"/>
    <lineage>
        <taxon>Eukaryota</taxon>
        <taxon>Discoba</taxon>
        <taxon>Euglenozoa</taxon>
        <taxon>Kinetoplastea</taxon>
        <taxon>Metakinetoplastina</taxon>
        <taxon>Trypanosomatida</taxon>
        <taxon>Trypanosomatidae</taxon>
        <taxon>Trypanosoma</taxon>
    </lineage>
</organism>